<dbReference type="Gene3D" id="3.40.50.300">
    <property type="entry name" value="P-loop containing nucleotide triphosphate hydrolases"/>
    <property type="match status" value="1"/>
</dbReference>
<dbReference type="STRING" id="133381.A0A2T9Z964"/>
<dbReference type="AlphaFoldDB" id="A0A2T9Z964"/>
<keyword evidence="2" id="KW-1185">Reference proteome</keyword>
<accession>A0A2T9Z964</accession>
<protein>
    <submittedName>
        <fullName evidence="1">Uncharacterized protein</fullName>
    </submittedName>
</protein>
<organism evidence="1 2">
    <name type="scientific">Smittium megazygosporum</name>
    <dbReference type="NCBI Taxonomy" id="133381"/>
    <lineage>
        <taxon>Eukaryota</taxon>
        <taxon>Fungi</taxon>
        <taxon>Fungi incertae sedis</taxon>
        <taxon>Zoopagomycota</taxon>
        <taxon>Kickxellomycotina</taxon>
        <taxon>Harpellomycetes</taxon>
        <taxon>Harpellales</taxon>
        <taxon>Legeriomycetaceae</taxon>
        <taxon>Smittium</taxon>
    </lineage>
</organism>
<evidence type="ECO:0000313" key="2">
    <source>
        <dbReference type="Proteomes" id="UP000245609"/>
    </source>
</evidence>
<dbReference type="SUPFAM" id="SSF52540">
    <property type="entry name" value="P-loop containing nucleoside triphosphate hydrolases"/>
    <property type="match status" value="1"/>
</dbReference>
<dbReference type="Gene3D" id="3.40.1310.20">
    <property type="match status" value="1"/>
</dbReference>
<evidence type="ECO:0000313" key="1">
    <source>
        <dbReference type="EMBL" id="PVV01092.1"/>
    </source>
</evidence>
<gene>
    <name evidence="1" type="ORF">BB560_004504</name>
</gene>
<sequence length="249" mass="29189">MESTYFDNYNTVETRWDIESHIHVYLKTTRKLDIRSENFFDIGQYHGNYRSCRSARNVINYLLKGNDIISNFLDGMISQANLNAVQRVFMCNSFNEALEVVRSDYNLGRDYLRSSVGYEQNLRHIFCTNVWRPTVKPLFRLRCLPELVGWNPNKRALWLYGPDNTGKTTFALSLFNNPLLIMDPDKLKELAPEHDGIVFDNMYLGDYRVQVVENLLDMQFHTPVRIRYQNVIISDGLPRVFTSNKPIFP</sequence>
<reference evidence="1 2" key="1">
    <citation type="journal article" date="2018" name="MBio">
        <title>Comparative Genomics Reveals the Core Gene Toolbox for the Fungus-Insect Symbiosis.</title>
        <authorList>
            <person name="Wang Y."/>
            <person name="Stata M."/>
            <person name="Wang W."/>
            <person name="Stajich J.E."/>
            <person name="White M.M."/>
            <person name="Moncalvo J.M."/>
        </authorList>
    </citation>
    <scope>NUCLEOTIDE SEQUENCE [LARGE SCALE GENOMIC DNA]</scope>
    <source>
        <strain evidence="1 2">SC-DP-2</strain>
    </source>
</reference>
<dbReference type="SUPFAM" id="SSF55464">
    <property type="entry name" value="Origin of replication-binding domain, RBD-like"/>
    <property type="match status" value="1"/>
</dbReference>
<dbReference type="EMBL" id="MBFS01001381">
    <property type="protein sequence ID" value="PVV01092.1"/>
    <property type="molecule type" value="Genomic_DNA"/>
</dbReference>
<comment type="caution">
    <text evidence="1">The sequence shown here is derived from an EMBL/GenBank/DDBJ whole genome shotgun (WGS) entry which is preliminary data.</text>
</comment>
<proteinExistence type="predicted"/>
<dbReference type="OrthoDB" id="5641484at2759"/>
<name>A0A2T9Z964_9FUNG</name>
<dbReference type="Proteomes" id="UP000245609">
    <property type="component" value="Unassembled WGS sequence"/>
</dbReference>
<dbReference type="InterPro" id="IPR027417">
    <property type="entry name" value="P-loop_NTPase"/>
</dbReference>